<keyword evidence="3" id="KW-0275">Fatty acid biosynthesis</keyword>
<dbReference type="Pfam" id="PF00364">
    <property type="entry name" value="Biotin_lipoyl"/>
    <property type="match status" value="1"/>
</dbReference>
<accession>A0A136WBJ2</accession>
<comment type="function">
    <text evidence="3">This protein is a component of the acetyl coenzyme A carboxylase complex; first, biotin carboxylase catalyzes the carboxylation of the carrier protein and then the transcarboxylase transfers the carboxyl group to form malonyl-CoA.</text>
</comment>
<keyword evidence="2 3" id="KW-0092">Biotin</keyword>
<dbReference type="GO" id="GO:0006633">
    <property type="term" value="P:fatty acid biosynthetic process"/>
    <property type="evidence" value="ECO:0007669"/>
    <property type="project" value="UniProtKB-UniPathway"/>
</dbReference>
<keyword evidence="6" id="KW-1185">Reference proteome</keyword>
<dbReference type="InterPro" id="IPR000089">
    <property type="entry name" value="Biotin_lipoyl"/>
</dbReference>
<dbReference type="AlphaFoldDB" id="A0A136WBJ2"/>
<keyword evidence="3" id="KW-0276">Fatty acid metabolism</keyword>
<dbReference type="EMBL" id="LRVM01000013">
    <property type="protein sequence ID" value="KXL51884.1"/>
    <property type="molecule type" value="Genomic_DNA"/>
</dbReference>
<evidence type="ECO:0000256" key="3">
    <source>
        <dbReference type="RuleBase" id="RU364072"/>
    </source>
</evidence>
<dbReference type="GO" id="GO:0003989">
    <property type="term" value="F:acetyl-CoA carboxylase activity"/>
    <property type="evidence" value="ECO:0007669"/>
    <property type="project" value="InterPro"/>
</dbReference>
<dbReference type="UniPathway" id="UPA00094"/>
<evidence type="ECO:0000259" key="4">
    <source>
        <dbReference type="PROSITE" id="PS50968"/>
    </source>
</evidence>
<proteinExistence type="predicted"/>
<sequence>MMEIKKISDLAKILKQNQLTKLDLTEGDVRLVLESAGGKVVLQEVPREIEIFEEETTITMEEKKPVEETITAYEQKSPLVGTVYLAPQAGSAPYIKVGDKVKKGDAVCIVESMKMFNTIEAEKDGEVVAIPVDNGQIVEYGQVLVCIREEA</sequence>
<organism evidence="5 6">
    <name type="scientific">Anaerotignum neopropionicum</name>
    <dbReference type="NCBI Taxonomy" id="36847"/>
    <lineage>
        <taxon>Bacteria</taxon>
        <taxon>Bacillati</taxon>
        <taxon>Bacillota</taxon>
        <taxon>Clostridia</taxon>
        <taxon>Lachnospirales</taxon>
        <taxon>Anaerotignaceae</taxon>
        <taxon>Anaerotignum</taxon>
    </lineage>
</organism>
<dbReference type="STRING" id="36847.CLNEO_27420"/>
<evidence type="ECO:0000313" key="6">
    <source>
        <dbReference type="Proteomes" id="UP000070539"/>
    </source>
</evidence>
<dbReference type="PANTHER" id="PTHR45266:SF3">
    <property type="entry name" value="OXALOACETATE DECARBOXYLASE ALPHA CHAIN"/>
    <property type="match status" value="1"/>
</dbReference>
<dbReference type="Gene3D" id="2.40.50.100">
    <property type="match status" value="1"/>
</dbReference>
<dbReference type="InterPro" id="IPR050709">
    <property type="entry name" value="Biotin_Carboxyl_Carrier/Decarb"/>
</dbReference>
<dbReference type="NCBIfam" id="TIGR00531">
    <property type="entry name" value="BCCP"/>
    <property type="match status" value="1"/>
</dbReference>
<protein>
    <recommendedName>
        <fullName evidence="1 3">Biotin carboxyl carrier protein of acetyl-CoA carboxylase</fullName>
    </recommendedName>
</protein>
<dbReference type="PROSITE" id="PS50968">
    <property type="entry name" value="BIOTINYL_LIPOYL"/>
    <property type="match status" value="1"/>
</dbReference>
<dbReference type="PANTHER" id="PTHR45266">
    <property type="entry name" value="OXALOACETATE DECARBOXYLASE ALPHA CHAIN"/>
    <property type="match status" value="1"/>
</dbReference>
<dbReference type="Proteomes" id="UP000070539">
    <property type="component" value="Unassembled WGS sequence"/>
</dbReference>
<evidence type="ECO:0000313" key="5">
    <source>
        <dbReference type="EMBL" id="KXL51884.1"/>
    </source>
</evidence>
<dbReference type="PRINTS" id="PR01071">
    <property type="entry name" value="ACOABIOTINCC"/>
</dbReference>
<evidence type="ECO:0000256" key="1">
    <source>
        <dbReference type="ARBA" id="ARBA00017562"/>
    </source>
</evidence>
<comment type="caution">
    <text evidence="5">The sequence shown here is derived from an EMBL/GenBank/DDBJ whole genome shotgun (WGS) entry which is preliminary data.</text>
</comment>
<name>A0A136WBJ2_9FIRM</name>
<comment type="pathway">
    <text evidence="3">Lipid metabolism; fatty acid biosynthesis.</text>
</comment>
<keyword evidence="3" id="KW-0443">Lipid metabolism</keyword>
<gene>
    <name evidence="5" type="primary">accB</name>
    <name evidence="5" type="ORF">CLNEO_27420</name>
</gene>
<evidence type="ECO:0000256" key="2">
    <source>
        <dbReference type="ARBA" id="ARBA00023267"/>
    </source>
</evidence>
<reference evidence="5 6" key="1">
    <citation type="submission" date="2016-01" db="EMBL/GenBank/DDBJ databases">
        <title>Genome sequence of Clostridium neopropionicum X4, DSM-3847.</title>
        <authorList>
            <person name="Poehlein A."/>
            <person name="Beck M.H."/>
            <person name="Bengelsdorf F.R."/>
            <person name="Daniel R."/>
            <person name="Duerre P."/>
        </authorList>
    </citation>
    <scope>NUCLEOTIDE SEQUENCE [LARGE SCALE GENOMIC DNA]</scope>
    <source>
        <strain evidence="5 6">DSM-3847</strain>
    </source>
</reference>
<dbReference type="InterPro" id="IPR001249">
    <property type="entry name" value="AcCoA_biotinCC"/>
</dbReference>
<dbReference type="SUPFAM" id="SSF51230">
    <property type="entry name" value="Single hybrid motif"/>
    <property type="match status" value="1"/>
</dbReference>
<feature type="domain" description="Lipoyl-binding" evidence="4">
    <location>
        <begin position="65"/>
        <end position="148"/>
    </location>
</feature>
<dbReference type="CDD" id="cd06850">
    <property type="entry name" value="biotinyl_domain"/>
    <property type="match status" value="1"/>
</dbReference>
<keyword evidence="3" id="KW-0444">Lipid biosynthesis</keyword>
<dbReference type="InterPro" id="IPR011053">
    <property type="entry name" value="Single_hybrid_motif"/>
</dbReference>
<dbReference type="GO" id="GO:0009317">
    <property type="term" value="C:acetyl-CoA carboxylase complex"/>
    <property type="evidence" value="ECO:0007669"/>
    <property type="project" value="InterPro"/>
</dbReference>